<keyword evidence="6" id="KW-0274">FAD</keyword>
<reference evidence="11" key="1">
    <citation type="submission" date="2021-09" db="EMBL/GenBank/DDBJ databases">
        <title>A high-quality genome of the endoparasitic fungus Hirsutella rhossiliensis with a comparison of Hirsutella genomes reveals transposable elements contributing to genome size variation.</title>
        <authorList>
            <person name="Lin R."/>
            <person name="Jiao Y."/>
            <person name="Sun X."/>
            <person name="Ling J."/>
            <person name="Xie B."/>
            <person name="Cheng X."/>
        </authorList>
    </citation>
    <scope>NUCLEOTIDE SEQUENCE</scope>
    <source>
        <strain evidence="11">HR02</strain>
    </source>
</reference>
<comment type="similarity">
    <text evidence="2">Belongs to the TRM6/GCD10 family.</text>
</comment>
<evidence type="ECO:0000256" key="10">
    <source>
        <dbReference type="SAM" id="MobiDB-lite"/>
    </source>
</evidence>
<dbReference type="InterPro" id="IPR000960">
    <property type="entry name" value="Flavin_mOase"/>
</dbReference>
<evidence type="ECO:0000256" key="6">
    <source>
        <dbReference type="ARBA" id="ARBA00022827"/>
    </source>
</evidence>
<dbReference type="PANTHER" id="PTHR12945:SF0">
    <property type="entry name" value="TRNA (ADENINE(58)-N(1))-METHYLTRANSFERASE NON-CATALYTIC SUBUNIT TRM6"/>
    <property type="match status" value="1"/>
</dbReference>
<protein>
    <recommendedName>
        <fullName evidence="3">tRNA (adenine(58)-N(1))-methyltransferase non-catalytic subunit TRM6</fullName>
    </recommendedName>
    <alternativeName>
        <fullName evidence="9">tRNA(m1A58)-methyltransferase subunit TRM6</fullName>
    </alternativeName>
</protein>
<organism evidence="11 12">
    <name type="scientific">Hirsutella rhossiliensis</name>
    <dbReference type="NCBI Taxonomy" id="111463"/>
    <lineage>
        <taxon>Eukaryota</taxon>
        <taxon>Fungi</taxon>
        <taxon>Dikarya</taxon>
        <taxon>Ascomycota</taxon>
        <taxon>Pezizomycotina</taxon>
        <taxon>Sordariomycetes</taxon>
        <taxon>Hypocreomycetidae</taxon>
        <taxon>Hypocreales</taxon>
        <taxon>Ophiocordycipitaceae</taxon>
        <taxon>Hirsutella</taxon>
    </lineage>
</organism>
<dbReference type="EMBL" id="JAIZPD010000002">
    <property type="protein sequence ID" value="KAH0966348.1"/>
    <property type="molecule type" value="Genomic_DNA"/>
</dbReference>
<evidence type="ECO:0000256" key="2">
    <source>
        <dbReference type="ARBA" id="ARBA00008320"/>
    </source>
</evidence>
<evidence type="ECO:0000256" key="3">
    <source>
        <dbReference type="ARBA" id="ARBA00021704"/>
    </source>
</evidence>
<dbReference type="InterPro" id="IPR017423">
    <property type="entry name" value="TRM6"/>
</dbReference>
<name>A0A9P8SKG3_9HYPO</name>
<feature type="region of interest" description="Disordered" evidence="10">
    <location>
        <begin position="873"/>
        <end position="914"/>
    </location>
</feature>
<evidence type="ECO:0000313" key="12">
    <source>
        <dbReference type="Proteomes" id="UP000824596"/>
    </source>
</evidence>
<sequence>MKVAVIGGGPGGLATLKFLSTAHQFFPIAAIEARLFEAEDQIGGTFVHRVYEDAELVSSKYLTAFSDFRLPQDAPDFVTPQAYVRYLHAYVEAFKIGGSIECQAKVERVSRGPRGLGHVLLISKPDGRQFSWACDAVAVCSGLHVVPNIPAIPGIERVPTVLHSSQLKRREQFGTGTNVVVCGAGETGMDLAHLAVTSPTASVTLCHRDGFFCAPKIIPSPRGPNQKAPTRPNKPVDTSVASLFDTAYAHPVLQHSQLLWFAYDQWVKKMHWLISGTEEGPDQWKGQVGEDRKNLASPTVFLCKSDRALPYISEGHRSESWWNRLRSGILNVPIKDTNGRRIDVLRWPSGVDQDGFMSMAEDENDGSGPIRRMKPDVVVLATGYSTDFGFLDADYPRLGHTDVRGVYKSGEVSVGFIGFVRPSIGAIPPLAELQAQLWVFRLLQDQFPSQVPQGPGPGALAPYEMDYKLQPLCGYDFFTTKRGVDHEAYAYQLALDMGSAPTASYVASKGWRLFFTWAMGSNFNPKFRLVGPWKWEAGAEQIMRGELYGVVKRSGGCIYLLTYTILPFIVFGTMSLALYVWYGILGLLASALEMPVAQKRKSRFEDTVQPNGWVAVKLPNELLRLLQVTPNTTISLGKYGSFPSNLLLERPFHLTYEVQEKREGENFSRLRVVSGTELNADQLAETSVDAADGDDVIAPADGEELALVDESGKVVARSNREIIDDSARQTLTTAEIEELKHKGASAGKELIAKLMLSHTGIDQKTAFSLAKYKLLKEKKYLRRFTVLPVDVTLLAQWILEDRDAGRILDMRQEMIGLLGCWADVHFGGLPAPGASEPHGGRWLAVDDTGGLLVAVMAERMGILYRDAEEENYPKLDGLDSRNGEGTGEATEDKQTSSPKTQRNSRKRPRRDDFDDHYALTNTITVIHSNTQPNLSLLRYFDYDASDPNPPFPYHPLFTNLLPISWLQLVSPAEDPVYADKPADASPEELAAWKTNRRGNYHRKRRRWARTRQIVDSTRAGGFSGLAVASAMDPVSVLRHALPLLAGGSPIAIYSPNIEPLAQLADCFAIARRTAWVSSPPPEAEGKTVAELDRWEGTPEFPINPTLVLGATIHTSRATRWQVLPGRTHPFMTARGGPEGYVFTGWRAIPAEGRISARGRFQKRRA</sequence>
<dbReference type="GO" id="GO:0005634">
    <property type="term" value="C:nucleus"/>
    <property type="evidence" value="ECO:0007669"/>
    <property type="project" value="UniProtKB-SubCell"/>
</dbReference>
<evidence type="ECO:0000256" key="4">
    <source>
        <dbReference type="ARBA" id="ARBA00022630"/>
    </source>
</evidence>
<dbReference type="GO" id="GO:0004499">
    <property type="term" value="F:N,N-dimethylaniline monooxygenase activity"/>
    <property type="evidence" value="ECO:0007669"/>
    <property type="project" value="InterPro"/>
</dbReference>
<dbReference type="OrthoDB" id="10254665at2759"/>
<dbReference type="InterPro" id="IPR020946">
    <property type="entry name" value="Flavin_mOase-like"/>
</dbReference>
<dbReference type="InterPro" id="IPR036188">
    <property type="entry name" value="FAD/NAD-bd_sf"/>
</dbReference>
<dbReference type="GO" id="GO:0050660">
    <property type="term" value="F:flavin adenine dinucleotide binding"/>
    <property type="evidence" value="ECO:0007669"/>
    <property type="project" value="InterPro"/>
</dbReference>
<dbReference type="Proteomes" id="UP000824596">
    <property type="component" value="Unassembled WGS sequence"/>
</dbReference>
<evidence type="ECO:0000256" key="7">
    <source>
        <dbReference type="ARBA" id="ARBA00023002"/>
    </source>
</evidence>
<dbReference type="Gene3D" id="3.50.50.60">
    <property type="entry name" value="FAD/NAD(P)-binding domain"/>
    <property type="match status" value="1"/>
</dbReference>
<dbReference type="Pfam" id="PF04189">
    <property type="entry name" value="Gcd10p"/>
    <property type="match status" value="1"/>
</dbReference>
<keyword evidence="5" id="KW-0819">tRNA processing</keyword>
<accession>A0A9P8SKG3</accession>
<dbReference type="SUPFAM" id="SSF51905">
    <property type="entry name" value="FAD/NAD(P)-binding domain"/>
    <property type="match status" value="1"/>
</dbReference>
<evidence type="ECO:0000313" key="11">
    <source>
        <dbReference type="EMBL" id="KAH0966348.1"/>
    </source>
</evidence>
<dbReference type="GO" id="GO:0050661">
    <property type="term" value="F:NADP binding"/>
    <property type="evidence" value="ECO:0007669"/>
    <property type="project" value="InterPro"/>
</dbReference>
<dbReference type="AlphaFoldDB" id="A0A9P8SKG3"/>
<evidence type="ECO:0000256" key="1">
    <source>
        <dbReference type="ARBA" id="ARBA00004123"/>
    </source>
</evidence>
<dbReference type="GO" id="GO:0030488">
    <property type="term" value="P:tRNA methylation"/>
    <property type="evidence" value="ECO:0007669"/>
    <property type="project" value="InterPro"/>
</dbReference>
<keyword evidence="7" id="KW-0560">Oxidoreductase</keyword>
<evidence type="ECO:0000256" key="9">
    <source>
        <dbReference type="ARBA" id="ARBA00032319"/>
    </source>
</evidence>
<keyword evidence="8" id="KW-0539">Nucleus</keyword>
<evidence type="ECO:0000256" key="5">
    <source>
        <dbReference type="ARBA" id="ARBA00022694"/>
    </source>
</evidence>
<dbReference type="PANTHER" id="PTHR12945">
    <property type="entry name" value="TRANSLATION INITIATION FACTOR EIF3-RELATED"/>
    <property type="match status" value="1"/>
</dbReference>
<evidence type="ECO:0000256" key="8">
    <source>
        <dbReference type="ARBA" id="ARBA00023242"/>
    </source>
</evidence>
<dbReference type="PRINTS" id="PR00370">
    <property type="entry name" value="FMOXYGENASE"/>
</dbReference>
<gene>
    <name evidence="11" type="ORF">HRG_01757</name>
</gene>
<keyword evidence="12" id="KW-1185">Reference proteome</keyword>
<comment type="caution">
    <text evidence="11">The sequence shown here is derived from an EMBL/GenBank/DDBJ whole genome shotgun (WGS) entry which is preliminary data.</text>
</comment>
<keyword evidence="4" id="KW-0285">Flavoprotein</keyword>
<comment type="subcellular location">
    <subcellularLocation>
        <location evidence="1">Nucleus</location>
    </subcellularLocation>
</comment>
<feature type="compositionally biased region" description="Basic and acidic residues" evidence="10">
    <location>
        <begin position="873"/>
        <end position="882"/>
    </location>
</feature>
<dbReference type="Pfam" id="PF00743">
    <property type="entry name" value="FMO-like"/>
    <property type="match status" value="2"/>
</dbReference>
<dbReference type="GO" id="GO:0031515">
    <property type="term" value="C:tRNA (m1A) methyltransferase complex"/>
    <property type="evidence" value="ECO:0007669"/>
    <property type="project" value="InterPro"/>
</dbReference>
<dbReference type="RefSeq" id="XP_044723861.1">
    <property type="nucleotide sequence ID" value="XM_044860228.1"/>
</dbReference>
<dbReference type="GeneID" id="68350886"/>
<proteinExistence type="inferred from homology"/>